<evidence type="ECO:0000313" key="5">
    <source>
        <dbReference type="Proteomes" id="UP000605986"/>
    </source>
</evidence>
<dbReference type="OrthoDB" id="5103024at2759"/>
<keyword evidence="5" id="KW-1185">Reference proteome</keyword>
<protein>
    <submittedName>
        <fullName evidence="4">Wsc protein</fullName>
    </submittedName>
</protein>
<dbReference type="EMBL" id="JAADJG010000472">
    <property type="protein sequence ID" value="KAF4446186.1"/>
    <property type="molecule type" value="Genomic_DNA"/>
</dbReference>
<keyword evidence="2" id="KW-0732">Signal</keyword>
<sequence>MHLLILLSMLLLTAALPHSPTSKHIGCTSKSATFSPISLSSPFTAPQCLQACVGKATLVAIGGGSCYCDKGGASASFELVDEARCDAFCIAGDESSGKCGGDEVLSLYQIEACDGRAKNATVPPVVPPSPCALCEQPSTLIPTIPTPQAQQKAPIPCPPEGCQSAPAPIATPARNSTAKTCPSGGCNANEEGGSQSGNQGGSHGGDQSSNQGGDRSGSQGGSQGGTAPTPNGSSGGGSKAAPKLASESPRLYTPSILSAIAAVIFGFALL</sequence>
<gene>
    <name evidence="4" type="ORF">F53441_10162</name>
</gene>
<organism evidence="4 5">
    <name type="scientific">Fusarium austroafricanum</name>
    <dbReference type="NCBI Taxonomy" id="2364996"/>
    <lineage>
        <taxon>Eukaryota</taxon>
        <taxon>Fungi</taxon>
        <taxon>Dikarya</taxon>
        <taxon>Ascomycota</taxon>
        <taxon>Pezizomycotina</taxon>
        <taxon>Sordariomycetes</taxon>
        <taxon>Hypocreomycetidae</taxon>
        <taxon>Hypocreales</taxon>
        <taxon>Nectriaceae</taxon>
        <taxon>Fusarium</taxon>
        <taxon>Fusarium concolor species complex</taxon>
    </lineage>
</organism>
<feature type="chain" id="PRO_5034151750" evidence="2">
    <location>
        <begin position="16"/>
        <end position="270"/>
    </location>
</feature>
<reference evidence="4" key="1">
    <citation type="submission" date="2020-01" db="EMBL/GenBank/DDBJ databases">
        <title>Identification and distribution of gene clusters putatively required for synthesis of sphingolipid metabolism inhibitors in phylogenetically diverse species of the filamentous fungus Fusarium.</title>
        <authorList>
            <person name="Kim H.-S."/>
            <person name="Busman M."/>
            <person name="Brown D.W."/>
            <person name="Divon H."/>
            <person name="Uhlig S."/>
            <person name="Proctor R.H."/>
        </authorList>
    </citation>
    <scope>NUCLEOTIDE SEQUENCE</scope>
    <source>
        <strain evidence="4">NRRL 53441</strain>
    </source>
</reference>
<name>A0A8H4KA62_9HYPO</name>
<dbReference type="AlphaFoldDB" id="A0A8H4KA62"/>
<proteinExistence type="predicted"/>
<evidence type="ECO:0000313" key="4">
    <source>
        <dbReference type="EMBL" id="KAF4446186.1"/>
    </source>
</evidence>
<dbReference type="InterPro" id="IPR002889">
    <property type="entry name" value="WSC_carb-bd"/>
</dbReference>
<feature type="compositionally biased region" description="Gly residues" evidence="1">
    <location>
        <begin position="194"/>
        <end position="204"/>
    </location>
</feature>
<comment type="caution">
    <text evidence="4">The sequence shown here is derived from an EMBL/GenBank/DDBJ whole genome shotgun (WGS) entry which is preliminary data.</text>
</comment>
<accession>A0A8H4KA62</accession>
<evidence type="ECO:0000256" key="2">
    <source>
        <dbReference type="SAM" id="SignalP"/>
    </source>
</evidence>
<dbReference type="PROSITE" id="PS51212">
    <property type="entry name" value="WSC"/>
    <property type="match status" value="1"/>
</dbReference>
<feature type="signal peptide" evidence="2">
    <location>
        <begin position="1"/>
        <end position="15"/>
    </location>
</feature>
<evidence type="ECO:0000256" key="1">
    <source>
        <dbReference type="SAM" id="MobiDB-lite"/>
    </source>
</evidence>
<feature type="domain" description="WSC" evidence="3">
    <location>
        <begin position="21"/>
        <end position="111"/>
    </location>
</feature>
<evidence type="ECO:0000259" key="3">
    <source>
        <dbReference type="PROSITE" id="PS51212"/>
    </source>
</evidence>
<feature type="region of interest" description="Disordered" evidence="1">
    <location>
        <begin position="166"/>
        <end position="246"/>
    </location>
</feature>
<feature type="compositionally biased region" description="Gly residues" evidence="1">
    <location>
        <begin position="214"/>
        <end position="224"/>
    </location>
</feature>
<dbReference type="Proteomes" id="UP000605986">
    <property type="component" value="Unassembled WGS sequence"/>
</dbReference>